<protein>
    <submittedName>
        <fullName evidence="2">Uncharacterized protein</fullName>
    </submittedName>
</protein>
<dbReference type="Proteomes" id="UP000712600">
    <property type="component" value="Unassembled WGS sequence"/>
</dbReference>
<accession>A0A8S9SMR9</accession>
<evidence type="ECO:0000313" key="2">
    <source>
        <dbReference type="EMBL" id="KAF3602137.1"/>
    </source>
</evidence>
<feature type="region of interest" description="Disordered" evidence="1">
    <location>
        <begin position="27"/>
        <end position="50"/>
    </location>
</feature>
<feature type="region of interest" description="Disordered" evidence="1">
    <location>
        <begin position="96"/>
        <end position="118"/>
    </location>
</feature>
<evidence type="ECO:0000256" key="1">
    <source>
        <dbReference type="SAM" id="MobiDB-lite"/>
    </source>
</evidence>
<reference evidence="2" key="1">
    <citation type="submission" date="2019-12" db="EMBL/GenBank/DDBJ databases">
        <title>Genome sequencing and annotation of Brassica cretica.</title>
        <authorList>
            <person name="Studholme D.J."/>
            <person name="Sarris P."/>
        </authorList>
    </citation>
    <scope>NUCLEOTIDE SEQUENCE</scope>
    <source>
        <strain evidence="2">PFS-109/04</strain>
        <tissue evidence="2">Leaf</tissue>
    </source>
</reference>
<organism evidence="2 3">
    <name type="scientific">Brassica cretica</name>
    <name type="common">Mustard</name>
    <dbReference type="NCBI Taxonomy" id="69181"/>
    <lineage>
        <taxon>Eukaryota</taxon>
        <taxon>Viridiplantae</taxon>
        <taxon>Streptophyta</taxon>
        <taxon>Embryophyta</taxon>
        <taxon>Tracheophyta</taxon>
        <taxon>Spermatophyta</taxon>
        <taxon>Magnoliopsida</taxon>
        <taxon>eudicotyledons</taxon>
        <taxon>Gunneridae</taxon>
        <taxon>Pentapetalae</taxon>
        <taxon>rosids</taxon>
        <taxon>malvids</taxon>
        <taxon>Brassicales</taxon>
        <taxon>Brassicaceae</taxon>
        <taxon>Brassiceae</taxon>
        <taxon>Brassica</taxon>
    </lineage>
</organism>
<proteinExistence type="predicted"/>
<dbReference type="EMBL" id="QGKX02000004">
    <property type="protein sequence ID" value="KAF3602137.1"/>
    <property type="molecule type" value="Genomic_DNA"/>
</dbReference>
<dbReference type="AlphaFoldDB" id="A0A8S9SMR9"/>
<gene>
    <name evidence="2" type="ORF">F2Q69_00035534</name>
</gene>
<name>A0A8S9SMR9_BRACR</name>
<sequence length="133" mass="14810">MGDYGNQGQLTAQLQQMQQQMLQMQQTIQARQDAAQQAAQQAALAQQEQQVQAVPIGERNLPRNVPTTRSAIRHIHPVRASWSDLSELPTKVAPSQSDYLKSLQPERPAQVARGLTGRDTKKRVGSDLLERLC</sequence>
<comment type="caution">
    <text evidence="2">The sequence shown here is derived from an EMBL/GenBank/DDBJ whole genome shotgun (WGS) entry which is preliminary data.</text>
</comment>
<evidence type="ECO:0000313" key="3">
    <source>
        <dbReference type="Proteomes" id="UP000712600"/>
    </source>
</evidence>